<evidence type="ECO:0000256" key="1">
    <source>
        <dbReference type="SAM" id="MobiDB-lite"/>
    </source>
</evidence>
<dbReference type="PANTHER" id="PTHR17609:SF3">
    <property type="entry name" value="SAP DOMAIN-CONTAINING PROTEIN"/>
    <property type="match status" value="1"/>
</dbReference>
<dbReference type="SMART" id="SM00355">
    <property type="entry name" value="ZnF_C2H2"/>
    <property type="match status" value="3"/>
</dbReference>
<organism evidence="3 4">
    <name type="scientific">Anabas testudineus</name>
    <name type="common">Climbing perch</name>
    <name type="synonym">Anthias testudineus</name>
    <dbReference type="NCBI Taxonomy" id="64144"/>
    <lineage>
        <taxon>Eukaryota</taxon>
        <taxon>Metazoa</taxon>
        <taxon>Chordata</taxon>
        <taxon>Craniata</taxon>
        <taxon>Vertebrata</taxon>
        <taxon>Euteleostomi</taxon>
        <taxon>Actinopterygii</taxon>
        <taxon>Neopterygii</taxon>
        <taxon>Teleostei</taxon>
        <taxon>Neoteleostei</taxon>
        <taxon>Acanthomorphata</taxon>
        <taxon>Anabantaria</taxon>
        <taxon>Anabantiformes</taxon>
        <taxon>Anabantoidei</taxon>
        <taxon>Anabantidae</taxon>
        <taxon>Anabas</taxon>
    </lineage>
</organism>
<evidence type="ECO:0000313" key="3">
    <source>
        <dbReference type="Ensembl" id="ENSATEP00000074273.1"/>
    </source>
</evidence>
<dbReference type="InterPro" id="IPR039598">
    <property type="entry name" value="HMGXB3"/>
</dbReference>
<reference evidence="3 4" key="1">
    <citation type="submission" date="2021-04" db="EMBL/GenBank/DDBJ databases">
        <authorList>
            <consortium name="Wellcome Sanger Institute Data Sharing"/>
        </authorList>
    </citation>
    <scope>NUCLEOTIDE SEQUENCE [LARGE SCALE GENOMIC DNA]</scope>
</reference>
<protein>
    <recommendedName>
        <fullName evidence="2">SAP domain-containing protein</fullName>
    </recommendedName>
</protein>
<dbReference type="Proteomes" id="UP000265040">
    <property type="component" value="Chromosome 8"/>
</dbReference>
<feature type="domain" description="SAP" evidence="2">
    <location>
        <begin position="852"/>
        <end position="886"/>
    </location>
</feature>
<dbReference type="RefSeq" id="XP_026207894.1">
    <property type="nucleotide sequence ID" value="XM_026352109.1"/>
</dbReference>
<reference evidence="3" key="3">
    <citation type="submission" date="2025-09" db="UniProtKB">
        <authorList>
            <consortium name="Ensembl"/>
        </authorList>
    </citation>
    <scope>IDENTIFICATION</scope>
</reference>
<feature type="region of interest" description="Disordered" evidence="1">
    <location>
        <begin position="285"/>
        <end position="307"/>
    </location>
</feature>
<dbReference type="PANTHER" id="PTHR17609">
    <property type="entry name" value="HMG DOMAIN-CONTAINING PROTEIN 3"/>
    <property type="match status" value="1"/>
</dbReference>
<keyword evidence="4" id="KW-1185">Reference proteome</keyword>
<dbReference type="Pfam" id="PF18717">
    <property type="entry name" value="CxC4"/>
    <property type="match status" value="1"/>
</dbReference>
<reference evidence="3" key="2">
    <citation type="submission" date="2025-08" db="UniProtKB">
        <authorList>
            <consortium name="Ensembl"/>
        </authorList>
    </citation>
    <scope>IDENTIFICATION</scope>
</reference>
<dbReference type="InterPro" id="IPR003034">
    <property type="entry name" value="SAP_dom"/>
</dbReference>
<name>A0AAQ6IL47_ANATE</name>
<dbReference type="GeneID" id="113156781"/>
<dbReference type="PROSITE" id="PS50800">
    <property type="entry name" value="SAP"/>
    <property type="match status" value="1"/>
</dbReference>
<evidence type="ECO:0000259" key="2">
    <source>
        <dbReference type="PROSITE" id="PS50800"/>
    </source>
</evidence>
<dbReference type="InterPro" id="IPR040648">
    <property type="entry name" value="HMGXB3_CxC4"/>
</dbReference>
<dbReference type="GeneTree" id="ENSGT00390000006983"/>
<dbReference type="InterPro" id="IPR013087">
    <property type="entry name" value="Znf_C2H2_type"/>
</dbReference>
<feature type="compositionally biased region" description="Polar residues" evidence="1">
    <location>
        <begin position="285"/>
        <end position="303"/>
    </location>
</feature>
<accession>A0AAQ6IL47</accession>
<sequence>MVHPSIIKHGGQFEVKSSNVNRTLFHCLLCPKFKLTTSRRIQRHMESHINTALHVEGNIICRCNQPCRPTGHYHCPYCGRTILRKEHMETHVYGCQCKPAQTVPSPSMTSVALASPSTTLTVSSSPLMTLAAFTSLPTTSSPMTLAVPQSPTVPAIQLPLSPTLGVPRPPSGISAVHASPPVTSAAPSSCLTLAAPPSPPTLTVPPITLAVPSPVTPVVPSSSFSSILVSPPSPAVTSAVLNPEPHPAIPEFMEEPMECQASVVDQDHCYTLPFPVSRHSPVASPTSSDIVSASQPEASSTGACSPEASLRTGKVSDGIMKLPSYGVIRLKLARCRHCSLRLYKKNLRAHIQRKHGGFKDITAASHLKNVCVDETRGIFAVQKVAHGFSVPIHVQRKTWGNPHQIKCGLEECHKYQLLAKKSGLIYSLCEHIRSLDYCSKVAPEEFLREAVLEELVSMHVMEESMMAICKMRQKAAEKDHVPFSVLVDLGGSTHQICFSVHEPKNLSFSCFGRAIVIYNLKKQSWHCPCTNSRETCPHKSIGKWHLFQTRRDLLPASTEETSHTYVHQSTIGWERSVRYTFAHKKIPVPLPGDTTAPRALTDYPVCLIPTEETCKLCQGHPRLEEGFLFTDKAVIVGMSGVQHNISTFNKRCPDCNMDYRYQEWRDGLHNFNDHVILTLELCLYMRHGLQCHMSVSRMISSLESFRGQRFPAVSIIFQAYCHFEALTDTEYSYTCYSCGFFPPVVIMDIHRSRISKLEVSELKTPPEHFDGQHNAEVFWDSVQLEMISRGFFPTCSKNPFEVHPCYTHWAPWIGKETRKSDGLLNTEFKKMLASETEGEVSSVTADRLCEELLKQNEATLQTLCKKCGVNTSGSRTDLIIRLMEKLTDQQTCVDVYKSICSASGGWSVVACPHGIVYSLKFNLHIGTPRDFADLLLSWKHFPNVCLYDSACALATHTNSRVPHNPPFYPHDGKLVAPTQENLAQAVCRKLKVPLLWLKENHEHLQQNGHPVTGSSHHYALYNKLHEINAKDPDDVLRGADLVPELQDALKSKGVKLLFADMRKNNYFLNSMSASTHVFLMRNLIEHRNTFCNQKRLDN</sequence>
<dbReference type="Ensembl" id="ENSATET00000079175.1">
    <property type="protein sequence ID" value="ENSATEP00000074273.1"/>
    <property type="gene ID" value="ENSATEG00000030382.1"/>
</dbReference>
<evidence type="ECO:0000313" key="4">
    <source>
        <dbReference type="Proteomes" id="UP000265040"/>
    </source>
</evidence>
<dbReference type="AlphaFoldDB" id="A0AAQ6IL47"/>
<proteinExistence type="predicted"/>